<dbReference type="EMBL" id="FQXV01000009">
    <property type="protein sequence ID" value="SHI13016.1"/>
    <property type="molecule type" value="Genomic_DNA"/>
</dbReference>
<feature type="domain" description="4Fe-4S ferredoxin-type" evidence="1">
    <location>
        <begin position="158"/>
        <end position="188"/>
    </location>
</feature>
<dbReference type="OrthoDB" id="2080697at2"/>
<dbReference type="Proteomes" id="UP000183995">
    <property type="component" value="Unassembled WGS sequence"/>
</dbReference>
<dbReference type="PROSITE" id="PS51379">
    <property type="entry name" value="4FE4S_FER_2"/>
    <property type="match status" value="1"/>
</dbReference>
<organism evidence="2 3">
    <name type="scientific">Sporobacter termitidis DSM 10068</name>
    <dbReference type="NCBI Taxonomy" id="1123282"/>
    <lineage>
        <taxon>Bacteria</taxon>
        <taxon>Bacillati</taxon>
        <taxon>Bacillota</taxon>
        <taxon>Clostridia</taxon>
        <taxon>Eubacteriales</taxon>
        <taxon>Oscillospiraceae</taxon>
        <taxon>Sporobacter</taxon>
    </lineage>
</organism>
<proteinExistence type="predicted"/>
<dbReference type="InterPro" id="IPR017896">
    <property type="entry name" value="4Fe4S_Fe-S-bd"/>
</dbReference>
<evidence type="ECO:0000313" key="2">
    <source>
        <dbReference type="EMBL" id="SHI13016.1"/>
    </source>
</evidence>
<protein>
    <recommendedName>
        <fullName evidence="1">4Fe-4S ferredoxin-type domain-containing protein</fullName>
    </recommendedName>
</protein>
<keyword evidence="3" id="KW-1185">Reference proteome</keyword>
<name>A0A1M5YM10_9FIRM</name>
<dbReference type="STRING" id="1123282.SAMN02745823_02645"/>
<reference evidence="2 3" key="1">
    <citation type="submission" date="2016-11" db="EMBL/GenBank/DDBJ databases">
        <authorList>
            <person name="Jaros S."/>
            <person name="Januszkiewicz K."/>
            <person name="Wedrychowicz H."/>
        </authorList>
    </citation>
    <scope>NUCLEOTIDE SEQUENCE [LARGE SCALE GENOMIC DNA]</scope>
    <source>
        <strain evidence="2 3">DSM 10068</strain>
    </source>
</reference>
<evidence type="ECO:0000313" key="3">
    <source>
        <dbReference type="Proteomes" id="UP000183995"/>
    </source>
</evidence>
<dbReference type="AlphaFoldDB" id="A0A1M5YM10"/>
<accession>A0A1M5YM10</accession>
<dbReference type="RefSeq" id="WP_073079787.1">
    <property type="nucleotide sequence ID" value="NZ_FQXV01000009.1"/>
</dbReference>
<sequence length="366" mass="42363">MGKFDDLVFAIPQEFHDWYGFASPRGFFRGTTMMPKAKLYMDFTAVTDELVMEVPHTHHAVDEYLVFTGADLNNFFEFDAEVDVWLGDDPERMELFTLTQPTIIRVPPKLYHCPVNFRRITKPIVFSAVYLDGDWSKINRRVNAEGREEFTYDGAGIRRCVLDRAKECIYCGKCFSAAAKEYLEKAEKEGSNDERIAPYYEMAKLPRTGKYDKYVHPYKPEYHNDPNFLSPRAGFRGTSEMTESRLRYLYDIVRQECTVGELHMHHAVEEYLIFTGADITRFFDFDAEIEVQLGEDPEHMETYTITKPTLIRVPPKMWHGPVAFKRVGAPINFMPFYPSGDYGRVVREPKADGTAAYVYKGTDLPE</sequence>
<gene>
    <name evidence="2" type="ORF">SAMN02745823_02645</name>
</gene>
<evidence type="ECO:0000259" key="1">
    <source>
        <dbReference type="PROSITE" id="PS51379"/>
    </source>
</evidence>